<dbReference type="Proteomes" id="UP001352852">
    <property type="component" value="Unassembled WGS sequence"/>
</dbReference>
<dbReference type="EMBL" id="JAHUTJ010026867">
    <property type="protein sequence ID" value="MED6275041.1"/>
    <property type="molecule type" value="Genomic_DNA"/>
</dbReference>
<organism evidence="1 2">
    <name type="scientific">Characodon lateralis</name>
    <dbReference type="NCBI Taxonomy" id="208331"/>
    <lineage>
        <taxon>Eukaryota</taxon>
        <taxon>Metazoa</taxon>
        <taxon>Chordata</taxon>
        <taxon>Craniata</taxon>
        <taxon>Vertebrata</taxon>
        <taxon>Euteleostomi</taxon>
        <taxon>Actinopterygii</taxon>
        <taxon>Neopterygii</taxon>
        <taxon>Teleostei</taxon>
        <taxon>Neoteleostei</taxon>
        <taxon>Acanthomorphata</taxon>
        <taxon>Ovalentaria</taxon>
        <taxon>Atherinomorphae</taxon>
        <taxon>Cyprinodontiformes</taxon>
        <taxon>Goodeidae</taxon>
        <taxon>Characodon</taxon>
    </lineage>
</organism>
<evidence type="ECO:0000313" key="2">
    <source>
        <dbReference type="Proteomes" id="UP001352852"/>
    </source>
</evidence>
<reference evidence="1 2" key="1">
    <citation type="submission" date="2021-06" db="EMBL/GenBank/DDBJ databases">
        <authorList>
            <person name="Palmer J.M."/>
        </authorList>
    </citation>
    <scope>NUCLEOTIDE SEQUENCE [LARGE SCALE GENOMIC DNA]</scope>
    <source>
        <strain evidence="1 2">CL_MEX2019</strain>
        <tissue evidence="1">Muscle</tissue>
    </source>
</reference>
<comment type="caution">
    <text evidence="1">The sequence shown here is derived from an EMBL/GenBank/DDBJ whole genome shotgun (WGS) entry which is preliminary data.</text>
</comment>
<keyword evidence="2" id="KW-1185">Reference proteome</keyword>
<name>A0ABU7DKZ4_9TELE</name>
<protein>
    <submittedName>
        <fullName evidence="1">Uncharacterized protein</fullName>
    </submittedName>
</protein>
<evidence type="ECO:0000313" key="1">
    <source>
        <dbReference type="EMBL" id="MED6275041.1"/>
    </source>
</evidence>
<proteinExistence type="predicted"/>
<gene>
    <name evidence="1" type="ORF">CHARACLAT_022409</name>
</gene>
<sequence>MSLHTGRRRISWYSGMVRTTWDLYRSRVRKRAAKISAETTHATHKLFRLLPSGGATECSLLKPAATERVFSPQAVSLKWFSLHMCALSGLISWISSLINGVGTINCVVQEVDRHS</sequence>
<accession>A0ABU7DKZ4</accession>